<gene>
    <name evidence="2" type="ORF">QUV98_03250</name>
</gene>
<dbReference type="Gene3D" id="1.10.10.10">
    <property type="entry name" value="Winged helix-like DNA-binding domain superfamily/Winged helix DNA-binding domain"/>
    <property type="match status" value="1"/>
</dbReference>
<dbReference type="InterPro" id="IPR051677">
    <property type="entry name" value="AfsR-DnrI-RedD_regulator"/>
</dbReference>
<evidence type="ECO:0000259" key="1">
    <source>
        <dbReference type="PROSITE" id="PS50887"/>
    </source>
</evidence>
<sequence>MSMNDYVNITMFRKFSFSYHNCTIDSDTMKSEKLVKLFAYLLSHYQRTVPSNELIEMLWYLDDVDNPIGALKNLIYRLRALLKKEFGFTDFIITGKGSYAINSAYHLRIDTVEFEKYEKYLRDSSKPEYFEKFLNEYTGKYLVEIKEDHNTLSKRVYYHSLYMDKVVEYAKLLEDKQDYEKMETIAKCAIEIDNLEESIYEIWIRSLYFQQQYKKAKEIYKATTDLLYQTLGVKPSESMLKLYEMIKKESHDEDLDIMEIQQELSRDEAYGAFLCEYGTFREIYTMQSRMMGRLGICSQLCLITILDHSQIEDQHSQKAIERMMTKVQDALLSGLRIGDVVSRLNVNQFVVLLPACHNDDAKSVMNRVLRKIKYSLNHTTLTIDFMVGEIMPKQ</sequence>
<dbReference type="InterPro" id="IPR000160">
    <property type="entry name" value="GGDEF_dom"/>
</dbReference>
<dbReference type="InterPro" id="IPR016032">
    <property type="entry name" value="Sig_transdc_resp-reg_C-effctor"/>
</dbReference>
<protein>
    <submittedName>
        <fullName evidence="2">BTAD domain-containing putative transcriptional regulator</fullName>
    </submittedName>
</protein>
<evidence type="ECO:0000313" key="2">
    <source>
        <dbReference type="EMBL" id="MDM8195334.1"/>
    </source>
</evidence>
<reference evidence="3" key="1">
    <citation type="submission" date="2023-06" db="EMBL/GenBank/DDBJ databases">
        <title>Identification and characterization of horizontal gene transfer across gut microbiota members of farm animals based on homology search.</title>
        <authorList>
            <person name="Zeman M."/>
            <person name="Kubasova T."/>
            <person name="Jahodarova E."/>
            <person name="Nykrynova M."/>
            <person name="Rychlik I."/>
        </authorList>
    </citation>
    <scope>NUCLEOTIDE SEQUENCE [LARGE SCALE GENOMIC DNA]</scope>
    <source>
        <strain evidence="3">ET341</strain>
    </source>
</reference>
<keyword evidence="3" id="KW-1185">Reference proteome</keyword>
<dbReference type="Proteomes" id="UP001529275">
    <property type="component" value="Unassembled WGS sequence"/>
</dbReference>
<name>A0ABT7UGR7_9FIRM</name>
<organism evidence="2 3">
    <name type="scientific">Massilimicrobiota timonensis</name>
    <dbReference type="NCBI Taxonomy" id="1776392"/>
    <lineage>
        <taxon>Bacteria</taxon>
        <taxon>Bacillati</taxon>
        <taxon>Bacillota</taxon>
        <taxon>Erysipelotrichia</taxon>
        <taxon>Erysipelotrichales</taxon>
        <taxon>Erysipelotrichaceae</taxon>
        <taxon>Massilimicrobiota</taxon>
    </lineage>
</organism>
<dbReference type="InterPro" id="IPR011990">
    <property type="entry name" value="TPR-like_helical_dom_sf"/>
</dbReference>
<comment type="caution">
    <text evidence="2">The sequence shown here is derived from an EMBL/GenBank/DDBJ whole genome shotgun (WGS) entry which is preliminary data.</text>
</comment>
<dbReference type="PROSITE" id="PS50887">
    <property type="entry name" value="GGDEF"/>
    <property type="match status" value="1"/>
</dbReference>
<dbReference type="InterPro" id="IPR005158">
    <property type="entry name" value="BTAD"/>
</dbReference>
<dbReference type="RefSeq" id="WP_289527311.1">
    <property type="nucleotide sequence ID" value="NZ_JAUDCK010000007.1"/>
</dbReference>
<feature type="domain" description="GGDEF" evidence="1">
    <location>
        <begin position="299"/>
        <end position="394"/>
    </location>
</feature>
<dbReference type="InterPro" id="IPR036388">
    <property type="entry name" value="WH-like_DNA-bd_sf"/>
</dbReference>
<dbReference type="Gene3D" id="1.25.40.10">
    <property type="entry name" value="Tetratricopeptide repeat domain"/>
    <property type="match status" value="1"/>
</dbReference>
<dbReference type="Pfam" id="PF03704">
    <property type="entry name" value="BTAD"/>
    <property type="match status" value="1"/>
</dbReference>
<dbReference type="InterPro" id="IPR043128">
    <property type="entry name" value="Rev_trsase/Diguanyl_cyclase"/>
</dbReference>
<proteinExistence type="predicted"/>
<reference evidence="2 3" key="2">
    <citation type="submission" date="2023-06" db="EMBL/GenBank/DDBJ databases">
        <authorList>
            <person name="Zeman M."/>
            <person name="Kubasova T."/>
            <person name="Jahodarova E."/>
            <person name="Nykrynova M."/>
            <person name="Rychlik I."/>
        </authorList>
    </citation>
    <scope>NUCLEOTIDE SEQUENCE [LARGE SCALE GENOMIC DNA]</scope>
    <source>
        <strain evidence="2 3">ET341</strain>
    </source>
</reference>
<accession>A0ABT7UGR7</accession>
<dbReference type="SUPFAM" id="SSF46894">
    <property type="entry name" value="C-terminal effector domain of the bipartite response regulators"/>
    <property type="match status" value="1"/>
</dbReference>
<dbReference type="PANTHER" id="PTHR35807:SF2">
    <property type="entry name" value="TRANSCRIPTIONAL ACTIVATOR DOMAIN"/>
    <property type="match status" value="1"/>
</dbReference>
<dbReference type="SUPFAM" id="SSF55073">
    <property type="entry name" value="Nucleotide cyclase"/>
    <property type="match status" value="1"/>
</dbReference>
<evidence type="ECO:0000313" key="3">
    <source>
        <dbReference type="Proteomes" id="UP001529275"/>
    </source>
</evidence>
<dbReference type="Pfam" id="PF00990">
    <property type="entry name" value="GGDEF"/>
    <property type="match status" value="1"/>
</dbReference>
<dbReference type="Gene3D" id="3.30.70.270">
    <property type="match status" value="1"/>
</dbReference>
<dbReference type="EMBL" id="JAUDCK010000007">
    <property type="protein sequence ID" value="MDM8195334.1"/>
    <property type="molecule type" value="Genomic_DNA"/>
</dbReference>
<dbReference type="SUPFAM" id="SSF48452">
    <property type="entry name" value="TPR-like"/>
    <property type="match status" value="1"/>
</dbReference>
<dbReference type="InterPro" id="IPR029787">
    <property type="entry name" value="Nucleotide_cyclase"/>
</dbReference>
<dbReference type="PANTHER" id="PTHR35807">
    <property type="entry name" value="TRANSCRIPTIONAL REGULATOR REDD-RELATED"/>
    <property type="match status" value="1"/>
</dbReference>